<evidence type="ECO:0000256" key="4">
    <source>
        <dbReference type="ARBA" id="ARBA00022692"/>
    </source>
</evidence>
<evidence type="ECO:0000256" key="1">
    <source>
        <dbReference type="ARBA" id="ARBA00004141"/>
    </source>
</evidence>
<protein>
    <submittedName>
        <fullName evidence="8">Phospholipid/cholesterol/gamma-HCH transport system permease protein</fullName>
    </submittedName>
</protein>
<dbReference type="InterPro" id="IPR003453">
    <property type="entry name" value="ABC_MlaE_roteobac"/>
</dbReference>
<reference evidence="9" key="1">
    <citation type="submission" date="2017-06" db="EMBL/GenBank/DDBJ databases">
        <authorList>
            <person name="Varghese N."/>
            <person name="Submissions S."/>
        </authorList>
    </citation>
    <scope>NUCLEOTIDE SEQUENCE [LARGE SCALE GENOMIC DNA]</scope>
    <source>
        <strain evidence="9">DSM 27993</strain>
    </source>
</reference>
<sequence>MIGVFSISPLIMAISLKIVQNIKSFLAEIGELSFFALRYFKELFTKPFEFKELLLQGYKMGNKSLLLVGVTGFILGLVFTLQSRPTLMEFGAESWMPSMVSISIVRELGPVIIALICAGKISSGIGAELGSMRVTEQIDAMEVSGTNPFKYLVVTRILAATLILPLLIIFGDAIALLGSALIENLKGDVSFQLYYNKVFNALKFSDLIPATVKSFFFGFAIGLVGCFKGYNCKKGTVGVGEASNSAVVYASMLLFIIDFIAVFISDIFFEI</sequence>
<evidence type="ECO:0000256" key="7">
    <source>
        <dbReference type="RuleBase" id="RU362044"/>
    </source>
</evidence>
<name>A0A238VEZ8_9FLAO</name>
<dbReference type="InterPro" id="IPR030802">
    <property type="entry name" value="Permease_MalE"/>
</dbReference>
<dbReference type="PANTHER" id="PTHR30188:SF4">
    <property type="entry name" value="PROTEIN TRIGALACTOSYLDIACYLGLYCEROL 1, CHLOROPLASTIC"/>
    <property type="match status" value="1"/>
</dbReference>
<keyword evidence="3" id="KW-0813">Transport</keyword>
<keyword evidence="4 7" id="KW-0812">Transmembrane</keyword>
<feature type="transmembrane region" description="Helical" evidence="7">
    <location>
        <begin position="157"/>
        <end position="182"/>
    </location>
</feature>
<keyword evidence="5 7" id="KW-1133">Transmembrane helix</keyword>
<dbReference type="Proteomes" id="UP000198412">
    <property type="component" value="Unassembled WGS sequence"/>
</dbReference>
<evidence type="ECO:0000256" key="2">
    <source>
        <dbReference type="ARBA" id="ARBA00007556"/>
    </source>
</evidence>
<evidence type="ECO:0000256" key="3">
    <source>
        <dbReference type="ARBA" id="ARBA00022448"/>
    </source>
</evidence>
<keyword evidence="6 7" id="KW-0472">Membrane</keyword>
<dbReference type="PANTHER" id="PTHR30188">
    <property type="entry name" value="ABC TRANSPORTER PERMEASE PROTEIN-RELATED"/>
    <property type="match status" value="1"/>
</dbReference>
<accession>A0A238VEZ8</accession>
<keyword evidence="9" id="KW-1185">Reference proteome</keyword>
<dbReference type="NCBIfam" id="TIGR00056">
    <property type="entry name" value="MlaE family lipid ABC transporter permease subunit"/>
    <property type="match status" value="1"/>
</dbReference>
<feature type="transmembrane region" description="Helical" evidence="7">
    <location>
        <begin position="207"/>
        <end position="227"/>
    </location>
</feature>
<dbReference type="EMBL" id="FZNX01000001">
    <property type="protein sequence ID" value="SNR32826.1"/>
    <property type="molecule type" value="Genomic_DNA"/>
</dbReference>
<evidence type="ECO:0000313" key="9">
    <source>
        <dbReference type="Proteomes" id="UP000198412"/>
    </source>
</evidence>
<comment type="subcellular location">
    <subcellularLocation>
        <location evidence="1">Membrane</location>
        <topology evidence="1">Multi-pass membrane protein</topology>
    </subcellularLocation>
</comment>
<comment type="caution">
    <text evidence="7">Lacks conserved residue(s) required for the propagation of feature annotation.</text>
</comment>
<gene>
    <name evidence="8" type="ORF">SAMN04488111_0376</name>
</gene>
<comment type="similarity">
    <text evidence="2 7">Belongs to the MlaE permease family.</text>
</comment>
<dbReference type="GO" id="GO:0043190">
    <property type="term" value="C:ATP-binding cassette (ABC) transporter complex"/>
    <property type="evidence" value="ECO:0007669"/>
    <property type="project" value="InterPro"/>
</dbReference>
<organism evidence="8 9">
    <name type="scientific">Lutibacter flavus</name>
    <dbReference type="NCBI Taxonomy" id="691689"/>
    <lineage>
        <taxon>Bacteria</taxon>
        <taxon>Pseudomonadati</taxon>
        <taxon>Bacteroidota</taxon>
        <taxon>Flavobacteriia</taxon>
        <taxon>Flavobacteriales</taxon>
        <taxon>Flavobacteriaceae</taxon>
        <taxon>Lutibacter</taxon>
    </lineage>
</organism>
<dbReference type="GO" id="GO:0005548">
    <property type="term" value="F:phospholipid transporter activity"/>
    <property type="evidence" value="ECO:0007669"/>
    <property type="project" value="TreeGrafter"/>
</dbReference>
<evidence type="ECO:0000256" key="6">
    <source>
        <dbReference type="ARBA" id="ARBA00023136"/>
    </source>
</evidence>
<evidence type="ECO:0000256" key="5">
    <source>
        <dbReference type="ARBA" id="ARBA00022989"/>
    </source>
</evidence>
<dbReference type="Pfam" id="PF02405">
    <property type="entry name" value="MlaE"/>
    <property type="match status" value="1"/>
</dbReference>
<dbReference type="AlphaFoldDB" id="A0A238VEZ8"/>
<proteinExistence type="inferred from homology"/>
<feature type="transmembrane region" description="Helical" evidence="7">
    <location>
        <begin position="247"/>
        <end position="269"/>
    </location>
</feature>
<feature type="transmembrane region" description="Helical" evidence="7">
    <location>
        <begin position="65"/>
        <end position="83"/>
    </location>
</feature>
<evidence type="ECO:0000313" key="8">
    <source>
        <dbReference type="EMBL" id="SNR32826.1"/>
    </source>
</evidence>